<dbReference type="EMBL" id="JAQQWN010000006">
    <property type="protein sequence ID" value="KAK8080272.1"/>
    <property type="molecule type" value="Genomic_DNA"/>
</dbReference>
<proteinExistence type="predicted"/>
<dbReference type="Proteomes" id="UP001433268">
    <property type="component" value="Unassembled WGS sequence"/>
</dbReference>
<evidence type="ECO:0000256" key="1">
    <source>
        <dbReference type="SAM" id="MobiDB-lite"/>
    </source>
</evidence>
<evidence type="ECO:0000313" key="2">
    <source>
        <dbReference type="EMBL" id="KAK8080272.1"/>
    </source>
</evidence>
<name>A0ABR1WB57_9PEZI</name>
<feature type="compositionally biased region" description="Basic and acidic residues" evidence="1">
    <location>
        <begin position="95"/>
        <end position="105"/>
    </location>
</feature>
<protein>
    <submittedName>
        <fullName evidence="2">Uncharacterized protein</fullName>
    </submittedName>
</protein>
<dbReference type="RefSeq" id="XP_066667747.1">
    <property type="nucleotide sequence ID" value="XM_066812405.1"/>
</dbReference>
<feature type="region of interest" description="Disordered" evidence="1">
    <location>
        <begin position="52"/>
        <end position="128"/>
    </location>
</feature>
<feature type="compositionally biased region" description="Basic and acidic residues" evidence="1">
    <location>
        <begin position="9"/>
        <end position="22"/>
    </location>
</feature>
<reference evidence="2 3" key="1">
    <citation type="submission" date="2023-01" db="EMBL/GenBank/DDBJ databases">
        <title>Analysis of 21 Apiospora genomes using comparative genomics revels a genus with tremendous synthesis potential of carbohydrate active enzymes and secondary metabolites.</title>
        <authorList>
            <person name="Sorensen T."/>
        </authorList>
    </citation>
    <scope>NUCLEOTIDE SEQUENCE [LARGE SCALE GENOMIC DNA]</scope>
    <source>
        <strain evidence="2 3">CBS 114990</strain>
    </source>
</reference>
<dbReference type="GeneID" id="92045465"/>
<feature type="region of interest" description="Disordered" evidence="1">
    <location>
        <begin position="1"/>
        <end position="31"/>
    </location>
</feature>
<feature type="compositionally biased region" description="Polar residues" evidence="1">
    <location>
        <begin position="112"/>
        <end position="127"/>
    </location>
</feature>
<comment type="caution">
    <text evidence="2">The sequence shown here is derived from an EMBL/GenBank/DDBJ whole genome shotgun (WGS) entry which is preliminary data.</text>
</comment>
<feature type="compositionally biased region" description="Polar residues" evidence="1">
    <location>
        <begin position="74"/>
        <end position="83"/>
    </location>
</feature>
<gene>
    <name evidence="2" type="ORF">PG997_008090</name>
</gene>
<accession>A0ABR1WB57</accession>
<sequence length="147" mass="16166">MFPMFPTRSEGRSGSKKDRNTEEDATQTMIRSNVNGFEYTIRISHRVESRHIRFSQSDSLPHKTASDPSLPRGQPTNQMNGNREGSRAPSPYPEVRGRTTTREADGAGSVVRSRSLSPAGEGQSQGLVTFPPPRTCLARLLLLALPS</sequence>
<keyword evidence="3" id="KW-1185">Reference proteome</keyword>
<evidence type="ECO:0000313" key="3">
    <source>
        <dbReference type="Proteomes" id="UP001433268"/>
    </source>
</evidence>
<organism evidence="2 3">
    <name type="scientific">Apiospora hydei</name>
    <dbReference type="NCBI Taxonomy" id="1337664"/>
    <lineage>
        <taxon>Eukaryota</taxon>
        <taxon>Fungi</taxon>
        <taxon>Dikarya</taxon>
        <taxon>Ascomycota</taxon>
        <taxon>Pezizomycotina</taxon>
        <taxon>Sordariomycetes</taxon>
        <taxon>Xylariomycetidae</taxon>
        <taxon>Amphisphaeriales</taxon>
        <taxon>Apiosporaceae</taxon>
        <taxon>Apiospora</taxon>
    </lineage>
</organism>